<name>A0A382P9K2_9ZZZZ</name>
<protein>
    <submittedName>
        <fullName evidence="1">Uncharacterized protein</fullName>
    </submittedName>
</protein>
<accession>A0A382P9K2</accession>
<organism evidence="1">
    <name type="scientific">marine metagenome</name>
    <dbReference type="NCBI Taxonomy" id="408172"/>
    <lineage>
        <taxon>unclassified sequences</taxon>
        <taxon>metagenomes</taxon>
        <taxon>ecological metagenomes</taxon>
    </lineage>
</organism>
<evidence type="ECO:0000313" key="1">
    <source>
        <dbReference type="EMBL" id="SVC69946.1"/>
    </source>
</evidence>
<dbReference type="AlphaFoldDB" id="A0A382P9K2"/>
<gene>
    <name evidence="1" type="ORF">METZ01_LOCUS322800</name>
</gene>
<reference evidence="1" key="1">
    <citation type="submission" date="2018-05" db="EMBL/GenBank/DDBJ databases">
        <authorList>
            <person name="Lanie J.A."/>
            <person name="Ng W.-L."/>
            <person name="Kazmierczak K.M."/>
            <person name="Andrzejewski T.M."/>
            <person name="Davidsen T.M."/>
            <person name="Wayne K.J."/>
            <person name="Tettelin H."/>
            <person name="Glass J.I."/>
            <person name="Rusch D."/>
            <person name="Podicherti R."/>
            <person name="Tsui H.-C.T."/>
            <person name="Winkler M.E."/>
        </authorList>
    </citation>
    <scope>NUCLEOTIDE SEQUENCE</scope>
</reference>
<proteinExistence type="predicted"/>
<sequence>MMGYPIRAWYSNITHPCHVHGATTPLTNMSLLGNPVITCPYGGNG</sequence>
<dbReference type="EMBL" id="UINC01105762">
    <property type="protein sequence ID" value="SVC69946.1"/>
    <property type="molecule type" value="Genomic_DNA"/>
</dbReference>